<accession>A0A8S5MSG2</accession>
<name>A0A8S5MSG2_9CAUD</name>
<dbReference type="EMBL" id="BK014968">
    <property type="protein sequence ID" value="DAD84899.1"/>
    <property type="molecule type" value="Genomic_DNA"/>
</dbReference>
<organism evidence="1">
    <name type="scientific">Myoviridae sp. ctfrL10</name>
    <dbReference type="NCBI Taxonomy" id="2826678"/>
    <lineage>
        <taxon>Viruses</taxon>
        <taxon>Duplodnaviria</taxon>
        <taxon>Heunggongvirae</taxon>
        <taxon>Uroviricota</taxon>
        <taxon>Caudoviricetes</taxon>
    </lineage>
</organism>
<protein>
    <submittedName>
        <fullName evidence="1">Uncharacterized protein</fullName>
    </submittedName>
</protein>
<proteinExistence type="predicted"/>
<evidence type="ECO:0000313" key="1">
    <source>
        <dbReference type="EMBL" id="DAD84899.1"/>
    </source>
</evidence>
<reference evidence="1" key="1">
    <citation type="journal article" date="2021" name="Proc. Natl. Acad. Sci. U.S.A.">
        <title>A Catalog of Tens of Thousands of Viruses from Human Metagenomes Reveals Hidden Associations with Chronic Diseases.</title>
        <authorList>
            <person name="Tisza M.J."/>
            <person name="Buck C.B."/>
        </authorList>
    </citation>
    <scope>NUCLEOTIDE SEQUENCE</scope>
    <source>
        <strain evidence="1">CtfrL10</strain>
    </source>
</reference>
<sequence length="29" mass="3316">MGGINNPFGNRNISISRIIEKKKRVFPQT</sequence>